<organism evidence="3 4">
    <name type="scientific">Aduncisulcus paluster</name>
    <dbReference type="NCBI Taxonomy" id="2918883"/>
    <lineage>
        <taxon>Eukaryota</taxon>
        <taxon>Metamonada</taxon>
        <taxon>Carpediemonas-like organisms</taxon>
        <taxon>Aduncisulcus</taxon>
    </lineage>
</organism>
<dbReference type="SUPFAM" id="SSF51735">
    <property type="entry name" value="NAD(P)-binding Rossmann-fold domains"/>
    <property type="match status" value="1"/>
</dbReference>
<dbReference type="PANTHER" id="PTHR43725:SF53">
    <property type="entry name" value="UDP-ARABINOSE 4-EPIMERASE 1"/>
    <property type="match status" value="1"/>
</dbReference>
<dbReference type="EMBL" id="BQXS01006698">
    <property type="protein sequence ID" value="GKT21739.1"/>
    <property type="molecule type" value="Genomic_DNA"/>
</dbReference>
<feature type="domain" description="NAD-dependent epimerase/dehydratase" evidence="2">
    <location>
        <begin position="4"/>
        <end position="73"/>
    </location>
</feature>
<evidence type="ECO:0000313" key="4">
    <source>
        <dbReference type="Proteomes" id="UP001057375"/>
    </source>
</evidence>
<gene>
    <name evidence="3" type="ORF">ADUPG1_004471</name>
</gene>
<accession>A0ABQ5JXU5</accession>
<dbReference type="PANTHER" id="PTHR43725">
    <property type="entry name" value="UDP-GLUCOSE 4-EPIMERASE"/>
    <property type="match status" value="1"/>
</dbReference>
<comment type="similarity">
    <text evidence="1">Belongs to the NAD(P)-dependent epimerase/dehydratase family.</text>
</comment>
<keyword evidence="4" id="KW-1185">Reference proteome</keyword>
<dbReference type="Proteomes" id="UP001057375">
    <property type="component" value="Unassembled WGS sequence"/>
</dbReference>
<dbReference type="Pfam" id="PF01370">
    <property type="entry name" value="Epimerase"/>
    <property type="match status" value="1"/>
</dbReference>
<evidence type="ECO:0000313" key="3">
    <source>
        <dbReference type="EMBL" id="GKT21739.1"/>
    </source>
</evidence>
<feature type="non-terminal residue" evidence="3">
    <location>
        <position position="73"/>
    </location>
</feature>
<proteinExistence type="inferred from homology"/>
<name>A0ABQ5JXU5_9EUKA</name>
<dbReference type="Gene3D" id="3.40.50.720">
    <property type="entry name" value="NAD(P)-binding Rossmann-like Domain"/>
    <property type="match status" value="1"/>
</dbReference>
<evidence type="ECO:0000259" key="2">
    <source>
        <dbReference type="Pfam" id="PF01370"/>
    </source>
</evidence>
<reference evidence="3" key="1">
    <citation type="submission" date="2022-03" db="EMBL/GenBank/DDBJ databases">
        <title>Draft genome sequence of Aduncisulcus paluster, a free-living microaerophilic Fornicata.</title>
        <authorList>
            <person name="Yuyama I."/>
            <person name="Kume K."/>
            <person name="Tamura T."/>
            <person name="Inagaki Y."/>
            <person name="Hashimoto T."/>
        </authorList>
    </citation>
    <scope>NUCLEOTIDE SEQUENCE</scope>
    <source>
        <strain evidence="3">NY0171</strain>
    </source>
</reference>
<dbReference type="InterPro" id="IPR001509">
    <property type="entry name" value="Epimerase_deHydtase"/>
</dbReference>
<sequence>MTVCLDDPRKDLDVNAKGTFNLLELSVKYGVRKFVHISTGSVYGNANYYPTDEQHPVNPVSFYGVSKLAGEKY</sequence>
<comment type="caution">
    <text evidence="3">The sequence shown here is derived from an EMBL/GenBank/DDBJ whole genome shotgun (WGS) entry which is preliminary data.</text>
</comment>
<protein>
    <submittedName>
        <fullName evidence="3">SDR family NAD(P)-dependent oxidoreductase</fullName>
    </submittedName>
</protein>
<dbReference type="InterPro" id="IPR036291">
    <property type="entry name" value="NAD(P)-bd_dom_sf"/>
</dbReference>
<evidence type="ECO:0000256" key="1">
    <source>
        <dbReference type="ARBA" id="ARBA00007637"/>
    </source>
</evidence>